<feature type="region of interest" description="Disordered" evidence="1">
    <location>
        <begin position="88"/>
        <end position="114"/>
    </location>
</feature>
<evidence type="ECO:0000256" key="1">
    <source>
        <dbReference type="SAM" id="MobiDB-lite"/>
    </source>
</evidence>
<name>A0A1J1J0Q9_9DIPT</name>
<sequence length="123" mass="14246">MNRELPREQTEYLRIITNRIRSLIAELFKLFSSEGRIDLAVVTHEFQRMDMKVLDLITGINHMNPYQPFVFFRQAPLPRQSDLAAIAESTEDEDSMPIGFEGSYEEVSDETPDDSFGRLIIPH</sequence>
<evidence type="ECO:0000313" key="3">
    <source>
        <dbReference type="Proteomes" id="UP000183832"/>
    </source>
</evidence>
<reference evidence="2 3" key="1">
    <citation type="submission" date="2015-04" db="EMBL/GenBank/DDBJ databases">
        <authorList>
            <person name="Syromyatnikov M.Y."/>
            <person name="Popov V.N."/>
        </authorList>
    </citation>
    <scope>NUCLEOTIDE SEQUENCE [LARGE SCALE GENOMIC DNA]</scope>
</reference>
<proteinExistence type="predicted"/>
<organism evidence="2 3">
    <name type="scientific">Clunio marinus</name>
    <dbReference type="NCBI Taxonomy" id="568069"/>
    <lineage>
        <taxon>Eukaryota</taxon>
        <taxon>Metazoa</taxon>
        <taxon>Ecdysozoa</taxon>
        <taxon>Arthropoda</taxon>
        <taxon>Hexapoda</taxon>
        <taxon>Insecta</taxon>
        <taxon>Pterygota</taxon>
        <taxon>Neoptera</taxon>
        <taxon>Endopterygota</taxon>
        <taxon>Diptera</taxon>
        <taxon>Nematocera</taxon>
        <taxon>Chironomoidea</taxon>
        <taxon>Chironomidae</taxon>
        <taxon>Clunio</taxon>
    </lineage>
</organism>
<feature type="compositionally biased region" description="Acidic residues" evidence="1">
    <location>
        <begin position="103"/>
        <end position="113"/>
    </location>
</feature>
<gene>
    <name evidence="2" type="ORF">CLUMA_CG017518</name>
</gene>
<keyword evidence="3" id="KW-1185">Reference proteome</keyword>
<evidence type="ECO:0000313" key="2">
    <source>
        <dbReference type="EMBL" id="CRL04433.1"/>
    </source>
</evidence>
<dbReference type="EMBL" id="CVRI01000063">
    <property type="protein sequence ID" value="CRL04433.1"/>
    <property type="molecule type" value="Genomic_DNA"/>
</dbReference>
<dbReference type="Proteomes" id="UP000183832">
    <property type="component" value="Unassembled WGS sequence"/>
</dbReference>
<accession>A0A1J1J0Q9</accession>
<dbReference type="AlphaFoldDB" id="A0A1J1J0Q9"/>
<protein>
    <submittedName>
        <fullName evidence="2">CLUMA_CG017518, isoform A</fullName>
    </submittedName>
</protein>